<sequence>MCFWKIGSTVPSYSCPLCIINSLVSPPKKKPLPLLRLPAIPLRLITKMMNPEEILNLSMCSYRLELFLRASRHKMNFFCVHINDRHMTFLSKVPDSLKLSFKIGVGNKEVNLVNKMGMLCESLQEKNGSIQFNQEFPPDEMLEIYRRIISLYSPSLIKWIFYFKTPSMDSVCRYLVENLTAVNNYDKTIIHTFVFHNGSLTREFLTEVMDLIPVTANLAVTAGIPTDFKHSKAFKYKKIQYNEGRWATLDDLKSVKNECFVNLKSSNFDCKDLNEFLKHWVDCDEAILTRLTMKLKEGTVIDETVLTDQLTILLYYVNGLPHFFLKMKKISNEKLVVGHLDFEKDKTVEFNVWPTDKWSGIFEMLELLEKVKELEKELLRIDEGDEPNSNEEIEKRNRRRRELEEELRQVRRQIDEINEYGLILQYPV</sequence>
<evidence type="ECO:0000259" key="2">
    <source>
        <dbReference type="PROSITE" id="PS50181"/>
    </source>
</evidence>
<dbReference type="RefSeq" id="XP_003104275.2">
    <property type="nucleotide sequence ID" value="XM_003104227.2"/>
</dbReference>
<dbReference type="KEGG" id="crq:GCK72_004689"/>
<dbReference type="CTD" id="9802873"/>
<evidence type="ECO:0000313" key="4">
    <source>
        <dbReference type="Proteomes" id="UP000483820"/>
    </source>
</evidence>
<dbReference type="Pfam" id="PF07735">
    <property type="entry name" value="FBA_2"/>
    <property type="match status" value="1"/>
</dbReference>
<organism evidence="3 4">
    <name type="scientific">Caenorhabditis remanei</name>
    <name type="common">Caenorhabditis vulgaris</name>
    <dbReference type="NCBI Taxonomy" id="31234"/>
    <lineage>
        <taxon>Eukaryota</taxon>
        <taxon>Metazoa</taxon>
        <taxon>Ecdysozoa</taxon>
        <taxon>Nematoda</taxon>
        <taxon>Chromadorea</taxon>
        <taxon>Rhabditida</taxon>
        <taxon>Rhabditina</taxon>
        <taxon>Rhabditomorpha</taxon>
        <taxon>Rhabditoidea</taxon>
        <taxon>Rhabditidae</taxon>
        <taxon>Peloderinae</taxon>
        <taxon>Caenorhabditis</taxon>
    </lineage>
</organism>
<keyword evidence="1" id="KW-0175">Coiled coil</keyword>
<feature type="coiled-coil region" evidence="1">
    <location>
        <begin position="364"/>
        <end position="420"/>
    </location>
</feature>
<evidence type="ECO:0000256" key="1">
    <source>
        <dbReference type="SAM" id="Coils"/>
    </source>
</evidence>
<dbReference type="InterPro" id="IPR012885">
    <property type="entry name" value="F-box_Sdz-33"/>
</dbReference>
<dbReference type="PANTHER" id="PTHR21503">
    <property type="entry name" value="F-BOX-CONTAINING HYPOTHETICAL PROTEIN C.ELEGANS"/>
    <property type="match status" value="1"/>
</dbReference>
<evidence type="ECO:0000313" key="3">
    <source>
        <dbReference type="EMBL" id="KAF1764739.1"/>
    </source>
</evidence>
<dbReference type="PROSITE" id="PS50181">
    <property type="entry name" value="FBOX"/>
    <property type="match status" value="1"/>
</dbReference>
<dbReference type="Proteomes" id="UP000483820">
    <property type="component" value="Chromosome II"/>
</dbReference>
<proteinExistence type="predicted"/>
<feature type="domain" description="F-box" evidence="2">
    <location>
        <begin position="31"/>
        <end position="77"/>
    </location>
</feature>
<dbReference type="GeneID" id="9802873"/>
<dbReference type="EMBL" id="WUAV01000002">
    <property type="protein sequence ID" value="KAF1764739.1"/>
    <property type="molecule type" value="Genomic_DNA"/>
</dbReference>
<dbReference type="AlphaFoldDB" id="A0A6A5HCK8"/>
<reference evidence="3 4" key="1">
    <citation type="submission" date="2019-12" db="EMBL/GenBank/DDBJ databases">
        <title>Chromosome-level assembly of the Caenorhabditis remanei genome.</title>
        <authorList>
            <person name="Teterina A.A."/>
            <person name="Willis J.H."/>
            <person name="Phillips P.C."/>
        </authorList>
    </citation>
    <scope>NUCLEOTIDE SEQUENCE [LARGE SCALE GENOMIC DNA]</scope>
    <source>
        <strain evidence="3 4">PX506</strain>
        <tissue evidence="3">Whole organism</tissue>
    </source>
</reference>
<comment type="caution">
    <text evidence="3">The sequence shown here is derived from an EMBL/GenBank/DDBJ whole genome shotgun (WGS) entry which is preliminary data.</text>
</comment>
<accession>A0A6A5HCK8</accession>
<gene>
    <name evidence="3" type="ORF">GCK72_004689</name>
</gene>
<protein>
    <recommendedName>
        <fullName evidence="2">F-box domain-containing protein</fullName>
    </recommendedName>
</protein>
<dbReference type="InterPro" id="IPR001810">
    <property type="entry name" value="F-box_dom"/>
</dbReference>
<name>A0A6A5HCK8_CAERE</name>